<dbReference type="PROSITE" id="PS51375">
    <property type="entry name" value="PPR"/>
    <property type="match status" value="2"/>
</dbReference>
<dbReference type="AlphaFoldDB" id="A0A7N0UEY4"/>
<dbReference type="FunFam" id="1.25.40.10:FF:000344">
    <property type="entry name" value="Pentatricopeptide repeat-containing protein"/>
    <property type="match status" value="1"/>
</dbReference>
<name>A0A7N0UEY4_KALFE</name>
<dbReference type="Gramene" id="Kaladp0060s0266.1.v1.1">
    <property type="protein sequence ID" value="Kaladp0060s0266.1.v1.1.CDS.1"/>
    <property type="gene ID" value="Kaladp0060s0266.v1.1"/>
</dbReference>
<dbReference type="FunFam" id="1.25.40.10:FF:000277">
    <property type="entry name" value="Pentatricopeptide repeat-containing protein, mitochondrial"/>
    <property type="match status" value="1"/>
</dbReference>
<proteinExistence type="inferred from homology"/>
<evidence type="ECO:0000256" key="3">
    <source>
        <dbReference type="PROSITE-ProRule" id="PRU00708"/>
    </source>
</evidence>
<feature type="repeat" description="PPR" evidence="3">
    <location>
        <begin position="443"/>
        <end position="477"/>
    </location>
</feature>
<protein>
    <recommendedName>
        <fullName evidence="6">Pentatricopeptide repeat-containing protein</fullName>
    </recommendedName>
</protein>
<evidence type="ECO:0000313" key="5">
    <source>
        <dbReference type="Proteomes" id="UP000594263"/>
    </source>
</evidence>
<dbReference type="Pfam" id="PF13041">
    <property type="entry name" value="PPR_2"/>
    <property type="match status" value="1"/>
</dbReference>
<dbReference type="PANTHER" id="PTHR47926">
    <property type="entry name" value="PENTATRICOPEPTIDE REPEAT-CONTAINING PROTEIN"/>
    <property type="match status" value="1"/>
</dbReference>
<sequence>MPVCCYATRLYLPRLRPALAHHFTTSSPSTSTFQWNSAIKSDVESGHFDSALARYRQMRELGVPHDTFTFPIINRAISALDGDIRSGGMVHALATHMGFGKDVYFCNTMIALYARYGVLSDARKLFDDMSVRDLVSWTSMISGYVRGKGPCEVFFGFELFGRMRLEFLEINSVVLIVMLQACCAAESASVGLQFHGYVVKLGFMADFTVQNSLMKMYADKFHGNEVEDIFGELDQKDLVSWNTMMSYYTAQWRFDMVIETFNDMQKEIIGGPSIDTLPLVVSTVAKAGCELWQGEMLHCAATKVGLHDSVLKTSLVDLYAKCGEIEKASKLFKEDPSANNSVTECALISGFNCSGRHQEAIEQFRRIRAAGSYVGIEIAKEIILACAHLGTLRMGKAVHCYLVRNFHNLEEDASHGTCILNFYIRCGTITYAKHCFNRILGKDIVAWTSMVEGLGNHGRGREALTCFDQMIHEGVAPNNLTFLSLMSACSHSGLVQEGCDAFCSMRWKHNIKPELEHYTCVVDLLGRSGKLKAALLIIIKMVVHPDSRIWGALLSASKVHGDIKMGLYAAQRLLQLEPENVGYRTLLSNIHASGCKWEEVGALRRWVNTESKKEPGWSYIEENSIRHGFVSGDRSLHQMHLIHETLGCLCNHMQEADYGDHNSLTRQSTEKI</sequence>
<dbReference type="InterPro" id="IPR046960">
    <property type="entry name" value="PPR_At4g14850-like_plant"/>
</dbReference>
<dbReference type="Gene3D" id="1.25.40.10">
    <property type="entry name" value="Tetratricopeptide repeat domain"/>
    <property type="match status" value="3"/>
</dbReference>
<comment type="similarity">
    <text evidence="2">Belongs to the PPR family. PCMP-E subfamily.</text>
</comment>
<evidence type="ECO:0008006" key="6">
    <source>
        <dbReference type="Google" id="ProtNLM"/>
    </source>
</evidence>
<dbReference type="SUPFAM" id="SSF48452">
    <property type="entry name" value="TPR-like"/>
    <property type="match status" value="1"/>
</dbReference>
<accession>A0A7N0UEY4</accession>
<keyword evidence="1" id="KW-0677">Repeat</keyword>
<dbReference type="OMA" id="GWSCIEA"/>
<dbReference type="InterPro" id="IPR046848">
    <property type="entry name" value="E_motif"/>
</dbReference>
<dbReference type="GO" id="GO:0003723">
    <property type="term" value="F:RNA binding"/>
    <property type="evidence" value="ECO:0007669"/>
    <property type="project" value="InterPro"/>
</dbReference>
<dbReference type="InterPro" id="IPR011990">
    <property type="entry name" value="TPR-like_helical_dom_sf"/>
</dbReference>
<dbReference type="NCBIfam" id="TIGR00756">
    <property type="entry name" value="PPR"/>
    <property type="match status" value="2"/>
</dbReference>
<evidence type="ECO:0000313" key="4">
    <source>
        <dbReference type="EnsemblPlants" id="Kaladp0060s0266.1.v1.1.CDS.1"/>
    </source>
</evidence>
<evidence type="ECO:0000256" key="2">
    <source>
        <dbReference type="ARBA" id="ARBA00061659"/>
    </source>
</evidence>
<dbReference type="GO" id="GO:0016556">
    <property type="term" value="P:mRNA modification"/>
    <property type="evidence" value="ECO:0007669"/>
    <property type="project" value="UniProtKB-ARBA"/>
</dbReference>
<keyword evidence="5" id="KW-1185">Reference proteome</keyword>
<dbReference type="EnsemblPlants" id="Kaladp0060s0266.1.v1.1">
    <property type="protein sequence ID" value="Kaladp0060s0266.1.v1.1.CDS.1"/>
    <property type="gene ID" value="Kaladp0060s0266.v1.1"/>
</dbReference>
<dbReference type="InterPro" id="IPR002885">
    <property type="entry name" value="PPR_rpt"/>
</dbReference>
<organism evidence="4 5">
    <name type="scientific">Kalanchoe fedtschenkoi</name>
    <name type="common">Lavender scallops</name>
    <name type="synonym">South American air plant</name>
    <dbReference type="NCBI Taxonomy" id="63787"/>
    <lineage>
        <taxon>Eukaryota</taxon>
        <taxon>Viridiplantae</taxon>
        <taxon>Streptophyta</taxon>
        <taxon>Embryophyta</taxon>
        <taxon>Tracheophyta</taxon>
        <taxon>Spermatophyta</taxon>
        <taxon>Magnoliopsida</taxon>
        <taxon>eudicotyledons</taxon>
        <taxon>Gunneridae</taxon>
        <taxon>Pentapetalae</taxon>
        <taxon>Saxifragales</taxon>
        <taxon>Crassulaceae</taxon>
        <taxon>Kalanchoe</taxon>
    </lineage>
</organism>
<dbReference type="Pfam" id="PF01535">
    <property type="entry name" value="PPR"/>
    <property type="match status" value="6"/>
</dbReference>
<dbReference type="PANTHER" id="PTHR47926:SF452">
    <property type="entry name" value="PENTATRICOPEPTIDE REPEAT-CONTAINING PROTEIN"/>
    <property type="match status" value="1"/>
</dbReference>
<feature type="repeat" description="PPR" evidence="3">
    <location>
        <begin position="102"/>
        <end position="136"/>
    </location>
</feature>
<dbReference type="Pfam" id="PF20431">
    <property type="entry name" value="E_motif"/>
    <property type="match status" value="1"/>
</dbReference>
<reference evidence="4" key="1">
    <citation type="submission" date="2021-01" db="UniProtKB">
        <authorList>
            <consortium name="EnsemblPlants"/>
        </authorList>
    </citation>
    <scope>IDENTIFICATION</scope>
</reference>
<dbReference type="GO" id="GO:0005737">
    <property type="term" value="C:cytoplasm"/>
    <property type="evidence" value="ECO:0007669"/>
    <property type="project" value="UniProtKB-ARBA"/>
</dbReference>
<dbReference type="Proteomes" id="UP000594263">
    <property type="component" value="Unplaced"/>
</dbReference>
<evidence type="ECO:0000256" key="1">
    <source>
        <dbReference type="ARBA" id="ARBA00022737"/>
    </source>
</evidence>